<gene>
    <name evidence="1" type="ORF">L2E82_16380</name>
</gene>
<name>A0ACB9F5U6_CICIN</name>
<dbReference type="Proteomes" id="UP001055811">
    <property type="component" value="Linkage Group LG03"/>
</dbReference>
<protein>
    <submittedName>
        <fullName evidence="1">Uncharacterized protein</fullName>
    </submittedName>
</protein>
<accession>A0ACB9F5U6</accession>
<keyword evidence="2" id="KW-1185">Reference proteome</keyword>
<evidence type="ECO:0000313" key="2">
    <source>
        <dbReference type="Proteomes" id="UP001055811"/>
    </source>
</evidence>
<sequence length="77" mass="8518">MKQYDNQHHRTIDESSESLFSQAGICVTQGALCSPTSPSSVLSNMKILTAAENSNGQSAKWKKGRLFGRVRVDKYVQ</sequence>
<reference evidence="1 2" key="2">
    <citation type="journal article" date="2022" name="Mol. Ecol. Resour.">
        <title>The genomes of chicory, endive, great burdock and yacon provide insights into Asteraceae paleo-polyploidization history and plant inulin production.</title>
        <authorList>
            <person name="Fan W."/>
            <person name="Wang S."/>
            <person name="Wang H."/>
            <person name="Wang A."/>
            <person name="Jiang F."/>
            <person name="Liu H."/>
            <person name="Zhao H."/>
            <person name="Xu D."/>
            <person name="Zhang Y."/>
        </authorList>
    </citation>
    <scope>NUCLEOTIDE SEQUENCE [LARGE SCALE GENOMIC DNA]</scope>
    <source>
        <strain evidence="2">cv. Punajuju</strain>
        <tissue evidence="1">Leaves</tissue>
    </source>
</reference>
<comment type="caution">
    <text evidence="1">The sequence shown here is derived from an EMBL/GenBank/DDBJ whole genome shotgun (WGS) entry which is preliminary data.</text>
</comment>
<evidence type="ECO:0000313" key="1">
    <source>
        <dbReference type="EMBL" id="KAI3766326.1"/>
    </source>
</evidence>
<dbReference type="EMBL" id="CM042011">
    <property type="protein sequence ID" value="KAI3766326.1"/>
    <property type="molecule type" value="Genomic_DNA"/>
</dbReference>
<proteinExistence type="predicted"/>
<organism evidence="1 2">
    <name type="scientific">Cichorium intybus</name>
    <name type="common">Chicory</name>
    <dbReference type="NCBI Taxonomy" id="13427"/>
    <lineage>
        <taxon>Eukaryota</taxon>
        <taxon>Viridiplantae</taxon>
        <taxon>Streptophyta</taxon>
        <taxon>Embryophyta</taxon>
        <taxon>Tracheophyta</taxon>
        <taxon>Spermatophyta</taxon>
        <taxon>Magnoliopsida</taxon>
        <taxon>eudicotyledons</taxon>
        <taxon>Gunneridae</taxon>
        <taxon>Pentapetalae</taxon>
        <taxon>asterids</taxon>
        <taxon>campanulids</taxon>
        <taxon>Asterales</taxon>
        <taxon>Asteraceae</taxon>
        <taxon>Cichorioideae</taxon>
        <taxon>Cichorieae</taxon>
        <taxon>Cichoriinae</taxon>
        <taxon>Cichorium</taxon>
    </lineage>
</organism>
<reference evidence="2" key="1">
    <citation type="journal article" date="2022" name="Mol. Ecol. Resour.">
        <title>The genomes of chicory, endive, great burdock and yacon provide insights into Asteraceae palaeo-polyploidization history and plant inulin production.</title>
        <authorList>
            <person name="Fan W."/>
            <person name="Wang S."/>
            <person name="Wang H."/>
            <person name="Wang A."/>
            <person name="Jiang F."/>
            <person name="Liu H."/>
            <person name="Zhao H."/>
            <person name="Xu D."/>
            <person name="Zhang Y."/>
        </authorList>
    </citation>
    <scope>NUCLEOTIDE SEQUENCE [LARGE SCALE GENOMIC DNA]</scope>
    <source>
        <strain evidence="2">cv. Punajuju</strain>
    </source>
</reference>